<organism evidence="2 3">
    <name type="scientific">Streptomonospora halophila</name>
    <dbReference type="NCBI Taxonomy" id="427369"/>
    <lineage>
        <taxon>Bacteria</taxon>
        <taxon>Bacillati</taxon>
        <taxon>Actinomycetota</taxon>
        <taxon>Actinomycetes</taxon>
        <taxon>Streptosporangiales</taxon>
        <taxon>Nocardiopsidaceae</taxon>
        <taxon>Streptomonospora</taxon>
    </lineage>
</organism>
<evidence type="ECO:0000256" key="1">
    <source>
        <dbReference type="SAM" id="MobiDB-lite"/>
    </source>
</evidence>
<evidence type="ECO:0000313" key="3">
    <source>
        <dbReference type="Proteomes" id="UP001499993"/>
    </source>
</evidence>
<dbReference type="Proteomes" id="UP001499993">
    <property type="component" value="Unassembled WGS sequence"/>
</dbReference>
<protein>
    <submittedName>
        <fullName evidence="2">Uncharacterized protein</fullName>
    </submittedName>
</protein>
<feature type="region of interest" description="Disordered" evidence="1">
    <location>
        <begin position="14"/>
        <end position="65"/>
    </location>
</feature>
<proteinExistence type="predicted"/>
<dbReference type="EMBL" id="BAABIK010000015">
    <property type="protein sequence ID" value="GAA4944497.1"/>
    <property type="molecule type" value="Genomic_DNA"/>
</dbReference>
<keyword evidence="3" id="KW-1185">Reference proteome</keyword>
<reference evidence="3" key="1">
    <citation type="journal article" date="2019" name="Int. J. Syst. Evol. Microbiol.">
        <title>The Global Catalogue of Microorganisms (GCM) 10K type strain sequencing project: providing services to taxonomists for standard genome sequencing and annotation.</title>
        <authorList>
            <consortium name="The Broad Institute Genomics Platform"/>
            <consortium name="The Broad Institute Genome Sequencing Center for Infectious Disease"/>
            <person name="Wu L."/>
            <person name="Ma J."/>
        </authorList>
    </citation>
    <scope>NUCLEOTIDE SEQUENCE [LARGE SCALE GENOMIC DNA]</scope>
    <source>
        <strain evidence="3">JCM 18123</strain>
    </source>
</reference>
<comment type="caution">
    <text evidence="2">The sequence shown here is derived from an EMBL/GenBank/DDBJ whole genome shotgun (WGS) entry which is preliminary data.</text>
</comment>
<gene>
    <name evidence="2" type="ORF">GCM10023224_29450</name>
</gene>
<sequence>MTDLSGSVLRCLRPRRVHTRTPATLTDAPPPAARRRAARVRAFAPRPCPPPPTAPTAPARRPRGPMIRPYALAALRSNRRYTGVRAFAGTLRLVESRPATRPGLAGVVL</sequence>
<evidence type="ECO:0000313" key="2">
    <source>
        <dbReference type="EMBL" id="GAA4944497.1"/>
    </source>
</evidence>
<accession>A0ABP9GHY6</accession>
<name>A0ABP9GHY6_9ACTN</name>
<feature type="compositionally biased region" description="Pro residues" evidence="1">
    <location>
        <begin position="46"/>
        <end position="55"/>
    </location>
</feature>